<dbReference type="InterPro" id="IPR009057">
    <property type="entry name" value="Homeodomain-like_sf"/>
</dbReference>
<organism evidence="3 4">
    <name type="scientific">Hydra vulgaris</name>
    <name type="common">Hydra</name>
    <name type="synonym">Hydra attenuata</name>
    <dbReference type="NCBI Taxonomy" id="6087"/>
    <lineage>
        <taxon>Eukaryota</taxon>
        <taxon>Metazoa</taxon>
        <taxon>Cnidaria</taxon>
        <taxon>Hydrozoa</taxon>
        <taxon>Hydroidolina</taxon>
        <taxon>Anthoathecata</taxon>
        <taxon>Aplanulata</taxon>
        <taxon>Hydridae</taxon>
        <taxon>Hydra</taxon>
    </lineage>
</organism>
<accession>A0ABM4CUS1</accession>
<reference evidence="4" key="1">
    <citation type="submission" date="2025-08" db="UniProtKB">
        <authorList>
            <consortium name="RefSeq"/>
        </authorList>
    </citation>
    <scope>IDENTIFICATION</scope>
</reference>
<evidence type="ECO:0000313" key="4">
    <source>
        <dbReference type="RefSeq" id="XP_065665699.1"/>
    </source>
</evidence>
<evidence type="ECO:0000313" key="3">
    <source>
        <dbReference type="Proteomes" id="UP001652625"/>
    </source>
</evidence>
<proteinExistence type="predicted"/>
<dbReference type="GeneID" id="136087121"/>
<feature type="region of interest" description="Disordered" evidence="1">
    <location>
        <begin position="47"/>
        <end position="74"/>
    </location>
</feature>
<name>A0ABM4CUS1_HYDVU</name>
<sequence>MGKKKDLSPRKRGQIKVLLENTELTQRQIALKCGVTQSIVLSIKKNMQHGSTGTSKRKGKCERKRISSQQDDRALARLSKSNRKMISRKLMVEMNTLGVQMSSSTVQKRLIEAGLRAYRPRKKPKLTAAMMKKRLLWAKQFATWTVED</sequence>
<dbReference type="Proteomes" id="UP001652625">
    <property type="component" value="Chromosome 11"/>
</dbReference>
<protein>
    <submittedName>
        <fullName evidence="4">Uncharacterized protein LOC136087121</fullName>
    </submittedName>
</protein>
<keyword evidence="3" id="KW-1185">Reference proteome</keyword>
<dbReference type="RefSeq" id="XP_065665699.1">
    <property type="nucleotide sequence ID" value="XM_065809627.1"/>
</dbReference>
<gene>
    <name evidence="4" type="primary">LOC136087121</name>
</gene>
<dbReference type="SUPFAM" id="SSF46689">
    <property type="entry name" value="Homeodomain-like"/>
    <property type="match status" value="1"/>
</dbReference>
<dbReference type="Pfam" id="PF01498">
    <property type="entry name" value="HTH_Tnp_Tc3_2"/>
    <property type="match status" value="1"/>
</dbReference>
<evidence type="ECO:0000259" key="2">
    <source>
        <dbReference type="Pfam" id="PF01498"/>
    </source>
</evidence>
<feature type="domain" description="Transposase Tc1-like" evidence="2">
    <location>
        <begin position="72"/>
        <end position="141"/>
    </location>
</feature>
<evidence type="ECO:0000256" key="1">
    <source>
        <dbReference type="SAM" id="MobiDB-lite"/>
    </source>
</evidence>
<dbReference type="InterPro" id="IPR002492">
    <property type="entry name" value="Transposase_Tc1-like"/>
</dbReference>